<evidence type="ECO:0000313" key="2">
    <source>
        <dbReference type="EMBL" id="GKV09323.1"/>
    </source>
</evidence>
<gene>
    <name evidence="2" type="ORF">SLEP1_g20841</name>
</gene>
<keyword evidence="3" id="KW-1185">Reference proteome</keyword>
<feature type="region of interest" description="Disordered" evidence="1">
    <location>
        <begin position="1"/>
        <end position="45"/>
    </location>
</feature>
<protein>
    <submittedName>
        <fullName evidence="2">Uncharacterized protein</fullName>
    </submittedName>
</protein>
<dbReference type="AlphaFoldDB" id="A0AAV5J402"/>
<sequence length="77" mass="8421">MHDLFGDYIEGAGGRVRGRSRGRGRGSTGPLSVDPTMRQHQASAAQQSANRFFLTHPPSTYVVGYFSTRVISCHTQP</sequence>
<comment type="caution">
    <text evidence="2">The sequence shown here is derived from an EMBL/GenBank/DDBJ whole genome shotgun (WGS) entry which is preliminary data.</text>
</comment>
<dbReference type="Proteomes" id="UP001054252">
    <property type="component" value="Unassembled WGS sequence"/>
</dbReference>
<reference evidence="2 3" key="1">
    <citation type="journal article" date="2021" name="Commun. Biol.">
        <title>The genome of Shorea leprosula (Dipterocarpaceae) highlights the ecological relevance of drought in aseasonal tropical rainforests.</title>
        <authorList>
            <person name="Ng K.K.S."/>
            <person name="Kobayashi M.J."/>
            <person name="Fawcett J.A."/>
            <person name="Hatakeyama M."/>
            <person name="Paape T."/>
            <person name="Ng C.H."/>
            <person name="Ang C.C."/>
            <person name="Tnah L.H."/>
            <person name="Lee C.T."/>
            <person name="Nishiyama T."/>
            <person name="Sese J."/>
            <person name="O'Brien M.J."/>
            <person name="Copetti D."/>
            <person name="Mohd Noor M.I."/>
            <person name="Ong R.C."/>
            <person name="Putra M."/>
            <person name="Sireger I.Z."/>
            <person name="Indrioko S."/>
            <person name="Kosugi Y."/>
            <person name="Izuno A."/>
            <person name="Isagi Y."/>
            <person name="Lee S.L."/>
            <person name="Shimizu K.K."/>
        </authorList>
    </citation>
    <scope>NUCLEOTIDE SEQUENCE [LARGE SCALE GENOMIC DNA]</scope>
    <source>
        <strain evidence="2">214</strain>
    </source>
</reference>
<proteinExistence type="predicted"/>
<name>A0AAV5J402_9ROSI</name>
<dbReference type="EMBL" id="BPVZ01000030">
    <property type="protein sequence ID" value="GKV09323.1"/>
    <property type="molecule type" value="Genomic_DNA"/>
</dbReference>
<organism evidence="2 3">
    <name type="scientific">Rubroshorea leprosula</name>
    <dbReference type="NCBI Taxonomy" id="152421"/>
    <lineage>
        <taxon>Eukaryota</taxon>
        <taxon>Viridiplantae</taxon>
        <taxon>Streptophyta</taxon>
        <taxon>Embryophyta</taxon>
        <taxon>Tracheophyta</taxon>
        <taxon>Spermatophyta</taxon>
        <taxon>Magnoliopsida</taxon>
        <taxon>eudicotyledons</taxon>
        <taxon>Gunneridae</taxon>
        <taxon>Pentapetalae</taxon>
        <taxon>rosids</taxon>
        <taxon>malvids</taxon>
        <taxon>Malvales</taxon>
        <taxon>Dipterocarpaceae</taxon>
        <taxon>Rubroshorea</taxon>
    </lineage>
</organism>
<evidence type="ECO:0000256" key="1">
    <source>
        <dbReference type="SAM" id="MobiDB-lite"/>
    </source>
</evidence>
<accession>A0AAV5J402</accession>
<evidence type="ECO:0000313" key="3">
    <source>
        <dbReference type="Proteomes" id="UP001054252"/>
    </source>
</evidence>